<dbReference type="InterPro" id="IPR000055">
    <property type="entry name" value="Restrct_endonuc_typeI_TRD"/>
</dbReference>
<reference evidence="5 6" key="1">
    <citation type="submission" date="2012-08" db="EMBL/GenBank/DDBJ databases">
        <title>The genome of cave-isolated P. fluorescens strain R124 demonstrates phenotypic adaptation to the mineral environment.</title>
        <authorList>
            <person name="Barton M.D."/>
            <person name="Petronio M."/>
            <person name="Giarrizzo J.G."/>
            <person name="Bowling B.V."/>
            <person name="Barton H.A."/>
        </authorList>
    </citation>
    <scope>NUCLEOTIDE SEQUENCE [LARGE SCALE GENOMIC DNA]</scope>
    <source>
        <strain evidence="5 6">R124</strain>
    </source>
</reference>
<dbReference type="Pfam" id="PF01420">
    <property type="entry name" value="Methylase_S"/>
    <property type="match status" value="1"/>
</dbReference>
<gene>
    <name evidence="5" type="ORF">I1A_004605</name>
</gene>
<keyword evidence="3" id="KW-0238">DNA-binding</keyword>
<name>A0A7U9CVH0_PSEFL</name>
<accession>A0A7U9CVH0</accession>
<evidence type="ECO:0000256" key="3">
    <source>
        <dbReference type="ARBA" id="ARBA00023125"/>
    </source>
</evidence>
<evidence type="ECO:0000259" key="4">
    <source>
        <dbReference type="Pfam" id="PF01420"/>
    </source>
</evidence>
<evidence type="ECO:0000313" key="5">
    <source>
        <dbReference type="EMBL" id="EJZ60245.1"/>
    </source>
</evidence>
<keyword evidence="5" id="KW-0540">Nuclease</keyword>
<dbReference type="PANTHER" id="PTHR30408:SF12">
    <property type="entry name" value="TYPE I RESTRICTION ENZYME MJAVIII SPECIFICITY SUBUNIT"/>
    <property type="match status" value="1"/>
</dbReference>
<protein>
    <submittedName>
        <fullName evidence="5">Restriction endonuclease S subunit</fullName>
    </submittedName>
</protein>
<dbReference type="GO" id="GO:0004519">
    <property type="term" value="F:endonuclease activity"/>
    <property type="evidence" value="ECO:0007669"/>
    <property type="project" value="UniProtKB-KW"/>
</dbReference>
<comment type="similarity">
    <text evidence="1">Belongs to the type-I restriction system S methylase family.</text>
</comment>
<keyword evidence="5" id="KW-0378">Hydrolase</keyword>
<dbReference type="InterPro" id="IPR052021">
    <property type="entry name" value="Type-I_RS_S_subunit"/>
</dbReference>
<organism evidence="5 6">
    <name type="scientific">Pseudomonas fluorescens R124</name>
    <dbReference type="NCBI Taxonomy" id="743713"/>
    <lineage>
        <taxon>Bacteria</taxon>
        <taxon>Pseudomonadati</taxon>
        <taxon>Pseudomonadota</taxon>
        <taxon>Gammaproteobacteria</taxon>
        <taxon>Pseudomonadales</taxon>
        <taxon>Pseudomonadaceae</taxon>
        <taxon>Pseudomonas</taxon>
    </lineage>
</organism>
<dbReference type="GO" id="GO:0003677">
    <property type="term" value="F:DNA binding"/>
    <property type="evidence" value="ECO:0007669"/>
    <property type="project" value="UniProtKB-KW"/>
</dbReference>
<keyword evidence="5" id="KW-0255">Endonuclease</keyword>
<dbReference type="InterPro" id="IPR044946">
    <property type="entry name" value="Restrct_endonuc_typeI_TRD_sf"/>
</dbReference>
<proteinExistence type="inferred from homology"/>
<dbReference type="GO" id="GO:0009307">
    <property type="term" value="P:DNA restriction-modification system"/>
    <property type="evidence" value="ECO:0007669"/>
    <property type="project" value="UniProtKB-KW"/>
</dbReference>
<feature type="domain" description="Type I restriction modification DNA specificity" evidence="4">
    <location>
        <begin position="65"/>
        <end position="169"/>
    </location>
</feature>
<dbReference type="Gene3D" id="3.90.220.20">
    <property type="entry name" value="DNA methylase specificity domains"/>
    <property type="match status" value="1"/>
</dbReference>
<dbReference type="EMBL" id="CM001561">
    <property type="protein sequence ID" value="EJZ60245.1"/>
    <property type="molecule type" value="Genomic_DNA"/>
</dbReference>
<evidence type="ECO:0000256" key="1">
    <source>
        <dbReference type="ARBA" id="ARBA00010923"/>
    </source>
</evidence>
<sequence length="199" mass="21996">MIKNIKLSSIAKISLGHTFREKAEAVTSTSGVRLVQIKDVREGVLEDIEQLPFADVDPEKLKIHLALNDVLLPLRGNRSEAMIYSVSDPKILVTTTNQVAIIKSIDKSVIPAYFHWYFNSSFGRKALESIRGGATIPNISIKNLYEVEVPVPSVEEQVEILRVYSSWSKQKAVLQELLTNGESLMASLCAQIMGVGNGK</sequence>
<evidence type="ECO:0000256" key="2">
    <source>
        <dbReference type="ARBA" id="ARBA00022747"/>
    </source>
</evidence>
<keyword evidence="2" id="KW-0680">Restriction system</keyword>
<dbReference type="AlphaFoldDB" id="A0A7U9CVH0"/>
<dbReference type="SUPFAM" id="SSF116734">
    <property type="entry name" value="DNA methylase specificity domain"/>
    <property type="match status" value="1"/>
</dbReference>
<evidence type="ECO:0000313" key="6">
    <source>
        <dbReference type="Proteomes" id="UP000006045"/>
    </source>
</evidence>
<dbReference type="OrthoDB" id="7030129at2"/>
<dbReference type="Proteomes" id="UP000006045">
    <property type="component" value="Chromosome"/>
</dbReference>
<dbReference type="RefSeq" id="WP_003228607.1">
    <property type="nucleotide sequence ID" value="NZ_CM001561.1"/>
</dbReference>
<dbReference type="PANTHER" id="PTHR30408">
    <property type="entry name" value="TYPE-1 RESTRICTION ENZYME ECOKI SPECIFICITY PROTEIN"/>
    <property type="match status" value="1"/>
</dbReference>